<dbReference type="OrthoDB" id="16564at2759"/>
<keyword evidence="6" id="KW-1185">Reference proteome</keyword>
<dbReference type="STRING" id="65357.A0A024G7Q3"/>
<protein>
    <recommendedName>
        <fullName evidence="4">Polymerase/histidinol phosphatase N-terminal domain-containing protein</fullName>
    </recommendedName>
</protein>
<comment type="caution">
    <text evidence="5">The sequence shown here is derived from an EMBL/GenBank/DDBJ whole genome shotgun (WGS) entry which is preliminary data.</text>
</comment>
<keyword evidence="2" id="KW-0539">Nucleus</keyword>
<dbReference type="AlphaFoldDB" id="A0A024G7Q3"/>
<dbReference type="Pfam" id="PF02811">
    <property type="entry name" value="PHP"/>
    <property type="match status" value="1"/>
</dbReference>
<evidence type="ECO:0000256" key="3">
    <source>
        <dbReference type="SAM" id="MobiDB-lite"/>
    </source>
</evidence>
<dbReference type="Gene3D" id="1.10.150.650">
    <property type="match status" value="1"/>
</dbReference>
<dbReference type="EMBL" id="CAIX01000036">
    <property type="protein sequence ID" value="CCI42585.1"/>
    <property type="molecule type" value="Genomic_DNA"/>
</dbReference>
<feature type="region of interest" description="Disordered" evidence="3">
    <location>
        <begin position="470"/>
        <end position="492"/>
    </location>
</feature>
<dbReference type="SUPFAM" id="SSF89550">
    <property type="entry name" value="PHP domain-like"/>
    <property type="match status" value="1"/>
</dbReference>
<evidence type="ECO:0000256" key="1">
    <source>
        <dbReference type="ARBA" id="ARBA00004123"/>
    </source>
</evidence>
<gene>
    <name evidence="5" type="ORF">BN9_033690</name>
</gene>
<dbReference type="InterPro" id="IPR004013">
    <property type="entry name" value="PHP_dom"/>
</dbReference>
<name>A0A024G7Q3_9STRA</name>
<evidence type="ECO:0000259" key="4">
    <source>
        <dbReference type="SMART" id="SM00481"/>
    </source>
</evidence>
<dbReference type="InterPro" id="IPR016195">
    <property type="entry name" value="Pol/histidinol_Pase-like"/>
</dbReference>
<dbReference type="PANTHER" id="PTHR42924">
    <property type="entry name" value="EXONUCLEASE"/>
    <property type="match status" value="1"/>
</dbReference>
<dbReference type="InterPro" id="IPR003141">
    <property type="entry name" value="Pol/His_phosphatase_N"/>
</dbReference>
<dbReference type="GO" id="GO:0006397">
    <property type="term" value="P:mRNA processing"/>
    <property type="evidence" value="ECO:0007669"/>
    <property type="project" value="InterPro"/>
</dbReference>
<dbReference type="GO" id="GO:0004534">
    <property type="term" value="F:5'-3' RNA exonuclease activity"/>
    <property type="evidence" value="ECO:0007669"/>
    <property type="project" value="TreeGrafter"/>
</dbReference>
<organism evidence="5 6">
    <name type="scientific">Albugo candida</name>
    <dbReference type="NCBI Taxonomy" id="65357"/>
    <lineage>
        <taxon>Eukaryota</taxon>
        <taxon>Sar</taxon>
        <taxon>Stramenopiles</taxon>
        <taxon>Oomycota</taxon>
        <taxon>Peronosporomycetes</taxon>
        <taxon>Albuginales</taxon>
        <taxon>Albuginaceae</taxon>
        <taxon>Albugo</taxon>
    </lineage>
</organism>
<dbReference type="CDD" id="cd07438">
    <property type="entry name" value="PHP_HisPPase_AMP"/>
    <property type="match status" value="1"/>
</dbReference>
<evidence type="ECO:0000256" key="2">
    <source>
        <dbReference type="ARBA" id="ARBA00023242"/>
    </source>
</evidence>
<feature type="compositionally biased region" description="Basic and acidic residues" evidence="3">
    <location>
        <begin position="479"/>
        <end position="492"/>
    </location>
</feature>
<reference evidence="5 6" key="1">
    <citation type="submission" date="2012-05" db="EMBL/GenBank/DDBJ databases">
        <title>Recombination and specialization in a pathogen metapopulation.</title>
        <authorList>
            <person name="Gardiner A."/>
            <person name="Kemen E."/>
            <person name="Schultz-Larsen T."/>
            <person name="MacLean D."/>
            <person name="Van Oosterhout C."/>
            <person name="Jones J.D.G."/>
        </authorList>
    </citation>
    <scope>NUCLEOTIDE SEQUENCE [LARGE SCALE GENOMIC DNA]</scope>
    <source>
        <strain evidence="5 6">Ac Nc2</strain>
    </source>
</reference>
<comment type="subcellular location">
    <subcellularLocation>
        <location evidence="1">Nucleus</location>
    </subcellularLocation>
</comment>
<dbReference type="InterPro" id="IPR008501">
    <property type="entry name" value="THOC7/Mft1"/>
</dbReference>
<feature type="domain" description="Polymerase/histidinol phosphatase N-terminal" evidence="4">
    <location>
        <begin position="1"/>
        <end position="62"/>
    </location>
</feature>
<evidence type="ECO:0000313" key="6">
    <source>
        <dbReference type="Proteomes" id="UP000053237"/>
    </source>
</evidence>
<evidence type="ECO:0000313" key="5">
    <source>
        <dbReference type="EMBL" id="CCI42585.1"/>
    </source>
</evidence>
<sequence length="492" mass="55007">MHSTCSDGKFKPSDVIRKAAGNGVTYMSLTDHDTMAGTNEALQTAQELGVFAFPGVEISAEVTNENLHILGYFPPGFESEQLEVQLRKIRVARYARGKEILHKLAQMGINIEWEHVLEVAGEAAPGRPHIAQLMIKGGFVRTFREAFDRYLHNDGPAYAQGRHYPPEEAIKLIKSIGGISILAHPWACKDPLAVINQVVKEGIDGIEVFNNSSSVEKYNATADELGLLKSGGTDYHGYNTKSENAPGALLFPRANVEAFLAHAKSVWKPQLKKKLYEIQRQLVSGVKSSVSLLIWKDLEDAIGKSGIKRCADAMISYLHTIADEQADTAKSKIELDGALWEIEQAELEASKTRIFGQTCQKELEAYGNLHTTIDASIDRVSKEIIELKNAVRQEKTLKMYKQEYETLAKLVNQYPSQKETLCEIERKKARLVEARQALQSTDMKLEKRIKQFSLLLTTIQDLKCTLDEVEESQGEDDHDVFSVETRTEKAED</sequence>
<dbReference type="Gene3D" id="3.20.20.140">
    <property type="entry name" value="Metal-dependent hydrolases"/>
    <property type="match status" value="1"/>
</dbReference>
<accession>A0A024G7Q3</accession>
<dbReference type="GO" id="GO:0035312">
    <property type="term" value="F:5'-3' DNA exonuclease activity"/>
    <property type="evidence" value="ECO:0007669"/>
    <property type="project" value="TreeGrafter"/>
</dbReference>
<proteinExistence type="predicted"/>
<dbReference type="InParanoid" id="A0A024G7Q3"/>
<dbReference type="GO" id="GO:0000445">
    <property type="term" value="C:THO complex part of transcription export complex"/>
    <property type="evidence" value="ECO:0007669"/>
    <property type="project" value="InterPro"/>
</dbReference>
<dbReference type="SMART" id="SM00481">
    <property type="entry name" value="POLIIIAc"/>
    <property type="match status" value="1"/>
</dbReference>
<dbReference type="Pfam" id="PF05615">
    <property type="entry name" value="THOC7"/>
    <property type="match status" value="1"/>
</dbReference>
<dbReference type="InterPro" id="IPR052018">
    <property type="entry name" value="PHP_domain"/>
</dbReference>
<dbReference type="Proteomes" id="UP000053237">
    <property type="component" value="Unassembled WGS sequence"/>
</dbReference>
<dbReference type="PANTHER" id="PTHR42924:SF3">
    <property type="entry name" value="POLYMERASE_HISTIDINOL PHOSPHATASE N-TERMINAL DOMAIN-CONTAINING PROTEIN"/>
    <property type="match status" value="1"/>
</dbReference>